<keyword evidence="2" id="KW-0472">Membrane</keyword>
<dbReference type="STRING" id="1108044.GOOTI_193_00120"/>
<protein>
    <recommendedName>
        <fullName evidence="5">DUF2993 domain-containing protein</fullName>
    </recommendedName>
</protein>
<dbReference type="Proteomes" id="UP000005038">
    <property type="component" value="Unassembled WGS sequence"/>
</dbReference>
<dbReference type="Pfam" id="PF11209">
    <property type="entry name" value="LmeA"/>
    <property type="match status" value="1"/>
</dbReference>
<dbReference type="RefSeq" id="WP_007240248.1">
    <property type="nucleotide sequence ID" value="NZ_BAFB01000193.1"/>
</dbReference>
<keyword evidence="2" id="KW-1133">Transmembrane helix</keyword>
<dbReference type="InterPro" id="IPR021373">
    <property type="entry name" value="DUF2993"/>
</dbReference>
<keyword evidence="2" id="KW-0812">Transmembrane</keyword>
<accession>H5TRF6</accession>
<reference evidence="3" key="1">
    <citation type="submission" date="2012-02" db="EMBL/GenBank/DDBJ databases">
        <title>Whole genome shotgun sequence of Gordonia otitidis NBRC 100426.</title>
        <authorList>
            <person name="Yoshida I."/>
            <person name="Hosoyama A."/>
            <person name="Tsuchikane K."/>
            <person name="Katsumata H."/>
            <person name="Yamazaki S."/>
            <person name="Fujita N."/>
        </authorList>
    </citation>
    <scope>NUCLEOTIDE SEQUENCE [LARGE SCALE GENOMIC DNA]</scope>
    <source>
        <strain evidence="3">NBRC 100426</strain>
    </source>
</reference>
<sequence length="323" mass="33647">MSGSAVNKAADGSGDAASDTPARGTFRARRAVVVGVCVVLMMLVVAFLADMATAARGEYRMSRSLQASPRITYDPEVTLGGFPYVTHASRGEFSGATITARGVAVDGCRIRRGCTAELGARLGTLTVPNGWNIGPSEAIHTASVAAYTRLDSVNLGRFLDILDLTVNTPAPEGKAGGGGPQDGLLHRSSGVLLTGTVALPPSAHPLPSTGSETTPVPADTPSASEYRGRRAKVSVSVDLSIRAGRLHLEATGFYTGPEEHESAPELDGDENAALRAAVLDRFTTTLPRLPLPWGIIPTGAHSEGSDVLLVADTGPRQLRPRDF</sequence>
<feature type="compositionally biased region" description="Low complexity" evidence="1">
    <location>
        <begin position="9"/>
        <end position="19"/>
    </location>
</feature>
<gene>
    <name evidence="3" type="ORF">GOOTI_193_00120</name>
</gene>
<evidence type="ECO:0000256" key="1">
    <source>
        <dbReference type="SAM" id="MobiDB-lite"/>
    </source>
</evidence>
<name>H5TRF6_GORO1</name>
<evidence type="ECO:0000313" key="4">
    <source>
        <dbReference type="Proteomes" id="UP000005038"/>
    </source>
</evidence>
<organism evidence="3 4">
    <name type="scientific">Gordonia otitidis (strain DSM 44809 / CCUG 52243 / JCM 12355 / NBRC 100426 / IFM 10032)</name>
    <dbReference type="NCBI Taxonomy" id="1108044"/>
    <lineage>
        <taxon>Bacteria</taxon>
        <taxon>Bacillati</taxon>
        <taxon>Actinomycetota</taxon>
        <taxon>Actinomycetes</taxon>
        <taxon>Mycobacteriales</taxon>
        <taxon>Gordoniaceae</taxon>
        <taxon>Gordonia</taxon>
    </lineage>
</organism>
<proteinExistence type="predicted"/>
<dbReference type="EMBL" id="BAFB01000193">
    <property type="protein sequence ID" value="GAB36064.1"/>
    <property type="molecule type" value="Genomic_DNA"/>
</dbReference>
<feature type="transmembrane region" description="Helical" evidence="2">
    <location>
        <begin position="31"/>
        <end position="53"/>
    </location>
</feature>
<feature type="region of interest" description="Disordered" evidence="1">
    <location>
        <begin position="1"/>
        <end position="21"/>
    </location>
</feature>
<dbReference type="OrthoDB" id="3215846at2"/>
<evidence type="ECO:0000256" key="2">
    <source>
        <dbReference type="SAM" id="Phobius"/>
    </source>
</evidence>
<evidence type="ECO:0000313" key="3">
    <source>
        <dbReference type="EMBL" id="GAB36064.1"/>
    </source>
</evidence>
<dbReference type="AlphaFoldDB" id="H5TRF6"/>
<evidence type="ECO:0008006" key="5">
    <source>
        <dbReference type="Google" id="ProtNLM"/>
    </source>
</evidence>
<feature type="region of interest" description="Disordered" evidence="1">
    <location>
        <begin position="199"/>
        <end position="229"/>
    </location>
</feature>
<comment type="caution">
    <text evidence="3">The sequence shown here is derived from an EMBL/GenBank/DDBJ whole genome shotgun (WGS) entry which is preliminary data.</text>
</comment>
<keyword evidence="4" id="KW-1185">Reference proteome</keyword>